<keyword evidence="9" id="KW-0175">Coiled coil</keyword>
<dbReference type="PROSITE" id="PS50089">
    <property type="entry name" value="ZF_RING_2"/>
    <property type="match status" value="1"/>
</dbReference>
<evidence type="ECO:0000256" key="9">
    <source>
        <dbReference type="SAM" id="Coils"/>
    </source>
</evidence>
<protein>
    <submittedName>
        <fullName evidence="13">RGS-containing protein kinase</fullName>
    </submittedName>
</protein>
<feature type="domain" description="RING-type" evidence="10">
    <location>
        <begin position="30"/>
        <end position="68"/>
    </location>
</feature>
<dbReference type="InterPro" id="IPR002083">
    <property type="entry name" value="MATH/TRAF_dom"/>
</dbReference>
<evidence type="ECO:0000256" key="6">
    <source>
        <dbReference type="ARBA" id="ARBA00022771"/>
    </source>
</evidence>
<dbReference type="SMART" id="SM00061">
    <property type="entry name" value="MATH"/>
    <property type="match status" value="1"/>
</dbReference>
<dbReference type="Gene3D" id="2.60.210.10">
    <property type="entry name" value="Apoptosis, Tumor Necrosis Factor Receptor Associated Protein 2, Chain A"/>
    <property type="match status" value="1"/>
</dbReference>
<dbReference type="STRING" id="670386.D3BF23"/>
<keyword evidence="4 8" id="KW-0479">Metal-binding</keyword>
<keyword evidence="6 8" id="KW-0863">Zinc-finger</keyword>
<keyword evidence="14" id="KW-1185">Reference proteome</keyword>
<dbReference type="AlphaFoldDB" id="D3BF23"/>
<evidence type="ECO:0000256" key="5">
    <source>
        <dbReference type="ARBA" id="ARBA00022737"/>
    </source>
</evidence>
<dbReference type="Gene3D" id="3.30.40.10">
    <property type="entry name" value="Zinc/RING finger domain, C3HC4 (zinc finger)"/>
    <property type="match status" value="3"/>
</dbReference>
<evidence type="ECO:0000256" key="7">
    <source>
        <dbReference type="ARBA" id="ARBA00022833"/>
    </source>
</evidence>
<evidence type="ECO:0000256" key="3">
    <source>
        <dbReference type="ARBA" id="ARBA00022490"/>
    </source>
</evidence>
<comment type="caution">
    <text evidence="13">The sequence shown here is derived from an EMBL/GenBank/DDBJ whole genome shotgun (WGS) entry which is preliminary data.</text>
</comment>
<dbReference type="EMBL" id="ADBJ01000031">
    <property type="protein sequence ID" value="EFA80504.1"/>
    <property type="molecule type" value="Genomic_DNA"/>
</dbReference>
<dbReference type="Pfam" id="PF13923">
    <property type="entry name" value="zf-C3HC4_2"/>
    <property type="match status" value="1"/>
</dbReference>
<feature type="domain" description="TRAF-type" evidence="12">
    <location>
        <begin position="178"/>
        <end position="233"/>
    </location>
</feature>
<dbReference type="GeneID" id="31362821"/>
<dbReference type="InterPro" id="IPR001841">
    <property type="entry name" value="Znf_RING"/>
</dbReference>
<evidence type="ECO:0000259" key="11">
    <source>
        <dbReference type="PROSITE" id="PS50144"/>
    </source>
</evidence>
<dbReference type="SUPFAM" id="SSF57850">
    <property type="entry name" value="RING/U-box"/>
    <property type="match status" value="1"/>
</dbReference>
<comment type="function">
    <text evidence="1">Probable adapter protein and signal transducer that links members of the tumor necrosis factor receptor family to different signaling pathways by association with the receptor cytoplasmic domain and kinases.</text>
</comment>
<dbReference type="GO" id="GO:0016301">
    <property type="term" value="F:kinase activity"/>
    <property type="evidence" value="ECO:0007669"/>
    <property type="project" value="UniProtKB-KW"/>
</dbReference>
<sequence length="428" mass="50124">MDRFQYTELENTVPIEVVIVDQEIIKELQCGICLQIINKPRQCKNGHLFCMDCILQSLKKIQECPECRCSLNVEKLSRSLFVERHLRTLSVFCKYHFKYQKSVGWIVDEQGCNEIISLENSAKHENICEHSFEYCKFSKECGVIRRRLMDAHYEECPYRPVQCQHCNADFTHNEITNHLNECDMIKIECDRCNAPMIKKEFEKHKLNLCPNYHIQCPFFESGCNATFDRKDLESHIEKSLSHHLLLMKSHYTDTITNLKKEFSLLLKDKDDKIKQLEKSMNEKSDSSKKVEWCVKNYSILKKKGYIQSEKFTIGGFQWFIGFYTDGDSNDSKGYISIYLFLDTNQIPKGKSLTLEYYLKFFNQRDQTLSVKKDFRTTFPIKGGQGWGDRKAIRASVLESNGFIKDDTLLVMTSILIKKTCWSIEESDS</sequence>
<feature type="domain" description="MATH" evidence="11">
    <location>
        <begin position="287"/>
        <end position="414"/>
    </location>
</feature>
<dbReference type="PANTHER" id="PTHR10131:SF94">
    <property type="entry name" value="TNF RECEPTOR-ASSOCIATED FACTOR 4"/>
    <property type="match status" value="1"/>
</dbReference>
<evidence type="ECO:0000313" key="13">
    <source>
        <dbReference type="EMBL" id="EFA80504.1"/>
    </source>
</evidence>
<dbReference type="RefSeq" id="XP_020432624.1">
    <property type="nucleotide sequence ID" value="XM_020578176.1"/>
</dbReference>
<accession>D3BF23</accession>
<dbReference type="PANTHER" id="PTHR10131">
    <property type="entry name" value="TNF RECEPTOR ASSOCIATED FACTOR"/>
    <property type="match status" value="1"/>
</dbReference>
<name>D3BF23_HETP5</name>
<comment type="subcellular location">
    <subcellularLocation>
        <location evidence="2">Cytoplasm</location>
    </subcellularLocation>
</comment>
<evidence type="ECO:0000256" key="8">
    <source>
        <dbReference type="PROSITE-ProRule" id="PRU00207"/>
    </source>
</evidence>
<dbReference type="Proteomes" id="UP000001396">
    <property type="component" value="Unassembled WGS sequence"/>
</dbReference>
<gene>
    <name evidence="13" type="ORF">PPL_07340</name>
</gene>
<dbReference type="Pfam" id="PF22486">
    <property type="entry name" value="MATH_2"/>
    <property type="match status" value="1"/>
</dbReference>
<dbReference type="PROSITE" id="PS50145">
    <property type="entry name" value="ZF_TRAF"/>
    <property type="match status" value="1"/>
</dbReference>
<dbReference type="InterPro" id="IPR013083">
    <property type="entry name" value="Znf_RING/FYVE/PHD"/>
</dbReference>
<keyword evidence="5" id="KW-0677">Repeat</keyword>
<dbReference type="Pfam" id="PF02176">
    <property type="entry name" value="zf-TRAF"/>
    <property type="match status" value="1"/>
</dbReference>
<dbReference type="SUPFAM" id="SSF49599">
    <property type="entry name" value="TRAF domain-like"/>
    <property type="match status" value="3"/>
</dbReference>
<evidence type="ECO:0000313" key="14">
    <source>
        <dbReference type="Proteomes" id="UP000001396"/>
    </source>
</evidence>
<dbReference type="FunCoup" id="D3BF23">
    <property type="interactions" value="5"/>
</dbReference>
<organism evidence="13 14">
    <name type="scientific">Heterostelium pallidum (strain ATCC 26659 / Pp 5 / PN500)</name>
    <name type="common">Cellular slime mold</name>
    <name type="synonym">Polysphondylium pallidum</name>
    <dbReference type="NCBI Taxonomy" id="670386"/>
    <lineage>
        <taxon>Eukaryota</taxon>
        <taxon>Amoebozoa</taxon>
        <taxon>Evosea</taxon>
        <taxon>Eumycetozoa</taxon>
        <taxon>Dictyostelia</taxon>
        <taxon>Acytosteliales</taxon>
        <taxon>Acytosteliaceae</taxon>
        <taxon>Heterostelium</taxon>
    </lineage>
</organism>
<dbReference type="InterPro" id="IPR001293">
    <property type="entry name" value="Znf_TRAF"/>
</dbReference>
<feature type="coiled-coil region" evidence="9">
    <location>
        <begin position="259"/>
        <end position="286"/>
    </location>
</feature>
<dbReference type="GO" id="GO:0005737">
    <property type="term" value="C:cytoplasm"/>
    <property type="evidence" value="ECO:0007669"/>
    <property type="project" value="UniProtKB-SubCell"/>
</dbReference>
<reference evidence="13 14" key="1">
    <citation type="journal article" date="2011" name="Genome Res.">
        <title>Phylogeny-wide analysis of social amoeba genomes highlights ancient origins for complex intercellular communication.</title>
        <authorList>
            <person name="Heidel A.J."/>
            <person name="Lawal H.M."/>
            <person name="Felder M."/>
            <person name="Schilde C."/>
            <person name="Helps N.R."/>
            <person name="Tunggal B."/>
            <person name="Rivero F."/>
            <person name="John U."/>
            <person name="Schleicher M."/>
            <person name="Eichinger L."/>
            <person name="Platzer M."/>
            <person name="Noegel A.A."/>
            <person name="Schaap P."/>
            <person name="Gloeckner G."/>
        </authorList>
    </citation>
    <scope>NUCLEOTIDE SEQUENCE [LARGE SCALE GENOMIC DNA]</scope>
    <source>
        <strain evidence="14">ATCC 26659 / Pp 5 / PN500</strain>
    </source>
</reference>
<dbReference type="InterPro" id="IPR008974">
    <property type="entry name" value="TRAF-like"/>
</dbReference>
<proteinExistence type="predicted"/>
<keyword evidence="7 8" id="KW-0862">Zinc</keyword>
<evidence type="ECO:0000256" key="4">
    <source>
        <dbReference type="ARBA" id="ARBA00022723"/>
    </source>
</evidence>
<feature type="zinc finger region" description="TRAF-type" evidence="8">
    <location>
        <begin position="178"/>
        <end position="233"/>
    </location>
</feature>
<dbReference type="CDD" id="cd00121">
    <property type="entry name" value="MATH"/>
    <property type="match status" value="1"/>
</dbReference>
<evidence type="ECO:0000259" key="10">
    <source>
        <dbReference type="PROSITE" id="PS50089"/>
    </source>
</evidence>
<evidence type="ECO:0000259" key="12">
    <source>
        <dbReference type="PROSITE" id="PS50145"/>
    </source>
</evidence>
<dbReference type="GO" id="GO:0008270">
    <property type="term" value="F:zinc ion binding"/>
    <property type="evidence" value="ECO:0007669"/>
    <property type="project" value="UniProtKB-KW"/>
</dbReference>
<keyword evidence="13" id="KW-0418">Kinase</keyword>
<dbReference type="PROSITE" id="PS50144">
    <property type="entry name" value="MATH"/>
    <property type="match status" value="1"/>
</dbReference>
<evidence type="ECO:0000256" key="2">
    <source>
        <dbReference type="ARBA" id="ARBA00004496"/>
    </source>
</evidence>
<keyword evidence="13" id="KW-0808">Transferase</keyword>
<evidence type="ECO:0000256" key="1">
    <source>
        <dbReference type="ARBA" id="ARBA00003051"/>
    </source>
</evidence>
<dbReference type="OMA" id="CRWNGAL"/>
<dbReference type="InParanoid" id="D3BF23"/>
<keyword evidence="3" id="KW-0963">Cytoplasm</keyword>